<dbReference type="Proteomes" id="UP000035651">
    <property type="component" value="Chromosome"/>
</dbReference>
<evidence type="ECO:0000256" key="1">
    <source>
        <dbReference type="SAM" id="MobiDB-lite"/>
    </source>
</evidence>
<dbReference type="PATRIC" id="fig|656179.3.peg.2998"/>
<dbReference type="EMBL" id="CP011807">
    <property type="protein sequence ID" value="AKM30998.1"/>
    <property type="molecule type" value="Genomic_DNA"/>
</dbReference>
<dbReference type="KEGG" id="pfg:AB870_14065"/>
<feature type="region of interest" description="Disordered" evidence="1">
    <location>
        <begin position="34"/>
        <end position="59"/>
    </location>
</feature>
<keyword evidence="3" id="KW-1185">Reference proteome</keyword>
<evidence type="ECO:0000313" key="3">
    <source>
        <dbReference type="Proteomes" id="UP000035651"/>
    </source>
</evidence>
<reference evidence="2" key="1">
    <citation type="submission" date="2016-06" db="EMBL/GenBank/DDBJ databases">
        <title>Complete Genome Sequence of Pandoraea faecigallinarum DSM-23572.</title>
        <authorList>
            <person name="Yong D."/>
            <person name="Ee R."/>
            <person name="Lim Y.-L."/>
            <person name="Yin W.-F."/>
            <person name="Chan K.-G."/>
        </authorList>
    </citation>
    <scope>NUCLEOTIDE SEQUENCE</scope>
    <source>
        <strain evidence="2">DSM 23572</strain>
    </source>
</reference>
<dbReference type="AlphaFoldDB" id="A0A0H3WWK7"/>
<evidence type="ECO:0000313" key="2">
    <source>
        <dbReference type="EMBL" id="AKM30998.1"/>
    </source>
</evidence>
<protein>
    <submittedName>
        <fullName evidence="2">Uncharacterized protein</fullName>
    </submittedName>
</protein>
<proteinExistence type="predicted"/>
<accession>A0A0H3WWK7</accession>
<name>A0A0H3WWK7_9BURK</name>
<gene>
    <name evidence="2" type="ORF">AB870_14065</name>
</gene>
<sequence length="59" mass="6648">MPAVHMHRFVRRWETAKVAKLNAIIDKAKADGRLNAMPGKSRQTPLPARFLVRSPRPAS</sequence>
<organism evidence="2 3">
    <name type="scientific">Pandoraea faecigallinarum</name>
    <dbReference type="NCBI Taxonomy" id="656179"/>
    <lineage>
        <taxon>Bacteria</taxon>
        <taxon>Pseudomonadati</taxon>
        <taxon>Pseudomonadota</taxon>
        <taxon>Betaproteobacteria</taxon>
        <taxon>Burkholderiales</taxon>
        <taxon>Burkholderiaceae</taxon>
        <taxon>Pandoraea</taxon>
    </lineage>
</organism>